<dbReference type="Gene3D" id="3.30.450.40">
    <property type="match status" value="1"/>
</dbReference>
<sequence>MIDFNSYIKQSRKDCEQVYKLDPATIPVLNVELSKQEVQERKESLENALHVIQHFMQKVIYYMDGTPTLVVTSDNEGHVIEIYGDPSIMEMVDSLGIIPGVKFDEAQVGTNSISMALKHEEAIALVGPDHFQHCLHGVACYTAPFSYSEDNRLSGTVSIMTLVEYANNFHLGLLSSAVDSIERELLLQEKNKKLKLLNQVMINSTPLGIVMTDQHGAIKEYNASLEKITELDMKRLMAEGKKRICFIGEYIKEVLSSGEKIENVEITIPVIHQNREKICLLDVLPLFDGESIIGTFAQFRDMTNYYELQQQLIESEKLSTLGRFGAGLAHEIRNPLTSIIGLTQLLKENNHQNKYLEIITDELERMESLVNQFVLLGKPNDIHKAGCDINKLIYNTVELMKSNAQLQDVKIHFIPSQEEINLEIDQAKIKQVLINFIKNAFEAMPEGGNIYIQAKGEGINEKVTITIEDEGVGMTQEEIDSLGTPFFTSKENGLGMGLPICFDIVKAHDGEITVESEKGKGTVMQLQL</sequence>
<dbReference type="EC" id="2.7.13.3" evidence="2"/>
<comment type="catalytic activity">
    <reaction evidence="1">
        <text>ATP + protein L-histidine = ADP + protein N-phospho-L-histidine.</text>
        <dbReference type="EC" id="2.7.13.3"/>
    </reaction>
</comment>
<dbReference type="InterPro" id="IPR036097">
    <property type="entry name" value="HisK_dim/P_sf"/>
</dbReference>
<dbReference type="InterPro" id="IPR003661">
    <property type="entry name" value="HisK_dim/P_dom"/>
</dbReference>
<evidence type="ECO:0000256" key="4">
    <source>
        <dbReference type="ARBA" id="ARBA00022679"/>
    </source>
</evidence>
<dbReference type="PANTHER" id="PTHR43065:SF10">
    <property type="entry name" value="PEROXIDE STRESS-ACTIVATED HISTIDINE KINASE MAK3"/>
    <property type="match status" value="1"/>
</dbReference>
<dbReference type="Proteomes" id="UP001589836">
    <property type="component" value="Unassembled WGS sequence"/>
</dbReference>
<gene>
    <name evidence="10" type="ORF">ACFFGV_14010</name>
</gene>
<organism evidence="10 11">
    <name type="scientific">Pontibacillus salicampi</name>
    <dbReference type="NCBI Taxonomy" id="1449801"/>
    <lineage>
        <taxon>Bacteria</taxon>
        <taxon>Bacillati</taxon>
        <taxon>Bacillota</taxon>
        <taxon>Bacilli</taxon>
        <taxon>Bacillales</taxon>
        <taxon>Bacillaceae</taxon>
        <taxon>Pontibacillus</taxon>
    </lineage>
</organism>
<keyword evidence="6" id="KW-0418">Kinase</keyword>
<dbReference type="Gene3D" id="3.30.565.10">
    <property type="entry name" value="Histidine kinase-like ATPase, C-terminal domain"/>
    <property type="match status" value="1"/>
</dbReference>
<evidence type="ECO:0000256" key="8">
    <source>
        <dbReference type="ARBA" id="ARBA00023012"/>
    </source>
</evidence>
<dbReference type="EMBL" id="JBHLTP010000011">
    <property type="protein sequence ID" value="MFC0524688.1"/>
    <property type="molecule type" value="Genomic_DNA"/>
</dbReference>
<accession>A0ABV6LR26</accession>
<dbReference type="InterPro" id="IPR029016">
    <property type="entry name" value="GAF-like_dom_sf"/>
</dbReference>
<keyword evidence="8" id="KW-0902">Two-component regulatory system</keyword>
<evidence type="ECO:0000256" key="3">
    <source>
        <dbReference type="ARBA" id="ARBA00022553"/>
    </source>
</evidence>
<dbReference type="SUPFAM" id="SSF55785">
    <property type="entry name" value="PYP-like sensor domain (PAS domain)"/>
    <property type="match status" value="1"/>
</dbReference>
<comment type="caution">
    <text evidence="10">The sequence shown here is derived from an EMBL/GenBank/DDBJ whole genome shotgun (WGS) entry which is preliminary data.</text>
</comment>
<evidence type="ECO:0000313" key="11">
    <source>
        <dbReference type="Proteomes" id="UP001589836"/>
    </source>
</evidence>
<dbReference type="PROSITE" id="PS50109">
    <property type="entry name" value="HIS_KIN"/>
    <property type="match status" value="1"/>
</dbReference>
<dbReference type="SUPFAM" id="SSF47384">
    <property type="entry name" value="Homodimeric domain of signal transducing histidine kinase"/>
    <property type="match status" value="1"/>
</dbReference>
<dbReference type="InterPro" id="IPR005467">
    <property type="entry name" value="His_kinase_dom"/>
</dbReference>
<keyword evidence="3" id="KW-0597">Phosphoprotein</keyword>
<dbReference type="SUPFAM" id="SSF55874">
    <property type="entry name" value="ATPase domain of HSP90 chaperone/DNA topoisomerase II/histidine kinase"/>
    <property type="match status" value="1"/>
</dbReference>
<dbReference type="Pfam" id="PF02518">
    <property type="entry name" value="HATPase_c"/>
    <property type="match status" value="1"/>
</dbReference>
<dbReference type="PANTHER" id="PTHR43065">
    <property type="entry name" value="SENSOR HISTIDINE KINASE"/>
    <property type="match status" value="1"/>
</dbReference>
<dbReference type="InterPro" id="IPR003594">
    <property type="entry name" value="HATPase_dom"/>
</dbReference>
<protein>
    <recommendedName>
        <fullName evidence="2">histidine kinase</fullName>
        <ecNumber evidence="2">2.7.13.3</ecNumber>
    </recommendedName>
</protein>
<dbReference type="CDD" id="cd00082">
    <property type="entry name" value="HisKA"/>
    <property type="match status" value="1"/>
</dbReference>
<evidence type="ECO:0000256" key="6">
    <source>
        <dbReference type="ARBA" id="ARBA00022777"/>
    </source>
</evidence>
<evidence type="ECO:0000259" key="9">
    <source>
        <dbReference type="PROSITE" id="PS50109"/>
    </source>
</evidence>
<dbReference type="GO" id="GO:0005524">
    <property type="term" value="F:ATP binding"/>
    <property type="evidence" value="ECO:0007669"/>
    <property type="project" value="UniProtKB-KW"/>
</dbReference>
<keyword evidence="5" id="KW-0547">Nucleotide-binding</keyword>
<dbReference type="InterPro" id="IPR036890">
    <property type="entry name" value="HATPase_C_sf"/>
</dbReference>
<keyword evidence="4" id="KW-0808">Transferase</keyword>
<dbReference type="InterPro" id="IPR004358">
    <property type="entry name" value="Sig_transdc_His_kin-like_C"/>
</dbReference>
<keyword evidence="11" id="KW-1185">Reference proteome</keyword>
<feature type="domain" description="Histidine kinase" evidence="9">
    <location>
        <begin position="327"/>
        <end position="528"/>
    </location>
</feature>
<reference evidence="10 11" key="1">
    <citation type="submission" date="2024-09" db="EMBL/GenBank/DDBJ databases">
        <authorList>
            <person name="Sun Q."/>
            <person name="Mori K."/>
        </authorList>
    </citation>
    <scope>NUCLEOTIDE SEQUENCE [LARGE SCALE GENOMIC DNA]</scope>
    <source>
        <strain evidence="10 11">NCAIM B.02529</strain>
    </source>
</reference>
<dbReference type="Gene3D" id="1.10.287.130">
    <property type="match status" value="1"/>
</dbReference>
<proteinExistence type="predicted"/>
<dbReference type="Pfam" id="PF00512">
    <property type="entry name" value="HisKA"/>
    <property type="match status" value="1"/>
</dbReference>
<dbReference type="SMART" id="SM00388">
    <property type="entry name" value="HisKA"/>
    <property type="match status" value="1"/>
</dbReference>
<dbReference type="Gene3D" id="3.30.450.20">
    <property type="entry name" value="PAS domain"/>
    <property type="match status" value="1"/>
</dbReference>
<evidence type="ECO:0000313" key="10">
    <source>
        <dbReference type="EMBL" id="MFC0524688.1"/>
    </source>
</evidence>
<keyword evidence="7 10" id="KW-0067">ATP-binding</keyword>
<evidence type="ECO:0000256" key="2">
    <source>
        <dbReference type="ARBA" id="ARBA00012438"/>
    </source>
</evidence>
<dbReference type="RefSeq" id="WP_377348917.1">
    <property type="nucleotide sequence ID" value="NZ_JBHLTP010000011.1"/>
</dbReference>
<evidence type="ECO:0000256" key="1">
    <source>
        <dbReference type="ARBA" id="ARBA00000085"/>
    </source>
</evidence>
<name>A0ABV6LR26_9BACI</name>
<evidence type="ECO:0000256" key="5">
    <source>
        <dbReference type="ARBA" id="ARBA00022741"/>
    </source>
</evidence>
<dbReference type="InterPro" id="IPR035965">
    <property type="entry name" value="PAS-like_dom_sf"/>
</dbReference>
<dbReference type="SMART" id="SM00387">
    <property type="entry name" value="HATPase_c"/>
    <property type="match status" value="1"/>
</dbReference>
<dbReference type="PRINTS" id="PR00344">
    <property type="entry name" value="BCTRLSENSOR"/>
</dbReference>
<evidence type="ECO:0000256" key="7">
    <source>
        <dbReference type="ARBA" id="ARBA00022840"/>
    </source>
</evidence>